<proteinExistence type="predicted"/>
<evidence type="ECO:0000313" key="2">
    <source>
        <dbReference type="EMBL" id="KAG2177752.1"/>
    </source>
</evidence>
<feature type="region of interest" description="Disordered" evidence="1">
    <location>
        <begin position="13"/>
        <end position="69"/>
    </location>
</feature>
<feature type="compositionally biased region" description="Low complexity" evidence="1">
    <location>
        <begin position="56"/>
        <end position="68"/>
    </location>
</feature>
<feature type="non-terminal residue" evidence="2">
    <location>
        <position position="1"/>
    </location>
</feature>
<keyword evidence="3" id="KW-1185">Reference proteome</keyword>
<comment type="caution">
    <text evidence="2">The sequence shown here is derived from an EMBL/GenBank/DDBJ whole genome shotgun (WGS) entry which is preliminary data.</text>
</comment>
<organism evidence="2 3">
    <name type="scientific">Mortierella isabellina</name>
    <name type="common">Filamentous fungus</name>
    <name type="synonym">Umbelopsis isabellina</name>
    <dbReference type="NCBI Taxonomy" id="91625"/>
    <lineage>
        <taxon>Eukaryota</taxon>
        <taxon>Fungi</taxon>
        <taxon>Fungi incertae sedis</taxon>
        <taxon>Mucoromycota</taxon>
        <taxon>Mucoromycotina</taxon>
        <taxon>Umbelopsidomycetes</taxon>
        <taxon>Umbelopsidales</taxon>
        <taxon>Umbelopsidaceae</taxon>
        <taxon>Umbelopsis</taxon>
    </lineage>
</organism>
<evidence type="ECO:0000256" key="1">
    <source>
        <dbReference type="SAM" id="MobiDB-lite"/>
    </source>
</evidence>
<evidence type="ECO:0000313" key="3">
    <source>
        <dbReference type="Proteomes" id="UP000654370"/>
    </source>
</evidence>
<dbReference type="EMBL" id="JAEPQZ010000008">
    <property type="protein sequence ID" value="KAG2177752.1"/>
    <property type="molecule type" value="Genomic_DNA"/>
</dbReference>
<accession>A0A8H7PPC5</accession>
<dbReference type="OrthoDB" id="185175at2759"/>
<gene>
    <name evidence="2" type="ORF">INT43_002999</name>
</gene>
<protein>
    <submittedName>
        <fullName evidence="2">Uncharacterized protein</fullName>
    </submittedName>
</protein>
<dbReference type="Proteomes" id="UP000654370">
    <property type="component" value="Unassembled WGS sequence"/>
</dbReference>
<dbReference type="AlphaFoldDB" id="A0A8H7PPC5"/>
<feature type="compositionally biased region" description="Polar residues" evidence="1">
    <location>
        <begin position="13"/>
        <end position="28"/>
    </location>
</feature>
<sequence>FSDIAAPFSSIQFNSLHQPQSPTISYSKPSPPTKPIRRKLSIPQQQQPDYAALTGPQSPSDQDRPPSSAFLNRLAESMRDKRSLLEVRKDEFMSETLPEWKVRSAEFSSMAKETSMEWGKRGRDTIDRWKKDRMSDSIPATSPSYLSTFPSLSASEPSSPRGSVDELHIFGCSLESAVDMTRLSENDHVPGIIRRCIDYLDEYGWLHHHCAPRKFTTPEKLIFPAIPAQALMKLVYIGKWLQMTLAIRCHTQS</sequence>
<reference evidence="2" key="1">
    <citation type="submission" date="2020-12" db="EMBL/GenBank/DDBJ databases">
        <title>Metabolic potential, ecology and presence of endohyphal bacteria is reflected in genomic diversity of Mucoromycotina.</title>
        <authorList>
            <person name="Muszewska A."/>
            <person name="Okrasinska A."/>
            <person name="Steczkiewicz K."/>
            <person name="Drgas O."/>
            <person name="Orlowska M."/>
            <person name="Perlinska-Lenart U."/>
            <person name="Aleksandrzak-Piekarczyk T."/>
            <person name="Szatraj K."/>
            <person name="Zielenkiewicz U."/>
            <person name="Pilsyk S."/>
            <person name="Malc E."/>
            <person name="Mieczkowski P."/>
            <person name="Kruszewska J.S."/>
            <person name="Biernat P."/>
            <person name="Pawlowska J."/>
        </authorList>
    </citation>
    <scope>NUCLEOTIDE SEQUENCE</scope>
    <source>
        <strain evidence="2">WA0000067209</strain>
    </source>
</reference>
<name>A0A8H7PPC5_MORIS</name>